<feature type="region of interest" description="Disordered" evidence="1">
    <location>
        <begin position="433"/>
        <end position="462"/>
    </location>
</feature>
<protein>
    <recommendedName>
        <fullName evidence="4">F-box domain-containing protein</fullName>
    </recommendedName>
</protein>
<dbReference type="Proteomes" id="UP001373714">
    <property type="component" value="Unassembled WGS sequence"/>
</dbReference>
<evidence type="ECO:0000313" key="3">
    <source>
        <dbReference type="Proteomes" id="UP001373714"/>
    </source>
</evidence>
<dbReference type="AlphaFoldDB" id="A0AAV9VL07"/>
<proteinExistence type="predicted"/>
<feature type="region of interest" description="Disordered" evidence="1">
    <location>
        <begin position="1"/>
        <end position="30"/>
    </location>
</feature>
<dbReference type="CDD" id="cd09917">
    <property type="entry name" value="F-box_SF"/>
    <property type="match status" value="1"/>
</dbReference>
<dbReference type="SUPFAM" id="SSF81383">
    <property type="entry name" value="F-box domain"/>
    <property type="match status" value="1"/>
</dbReference>
<reference evidence="2 3" key="1">
    <citation type="submission" date="2019-10" db="EMBL/GenBank/DDBJ databases">
        <authorList>
            <person name="Palmer J.M."/>
        </authorList>
    </citation>
    <scope>NUCLEOTIDE SEQUENCE [LARGE SCALE GENOMIC DNA]</scope>
    <source>
        <strain evidence="2 3">TWF730</strain>
    </source>
</reference>
<dbReference type="EMBL" id="JAVHNS010000002">
    <property type="protein sequence ID" value="KAK6362172.1"/>
    <property type="molecule type" value="Genomic_DNA"/>
</dbReference>
<organism evidence="2 3">
    <name type="scientific">Orbilia blumenaviensis</name>
    <dbReference type="NCBI Taxonomy" id="1796055"/>
    <lineage>
        <taxon>Eukaryota</taxon>
        <taxon>Fungi</taxon>
        <taxon>Dikarya</taxon>
        <taxon>Ascomycota</taxon>
        <taxon>Pezizomycotina</taxon>
        <taxon>Orbiliomycetes</taxon>
        <taxon>Orbiliales</taxon>
        <taxon>Orbiliaceae</taxon>
        <taxon>Orbilia</taxon>
    </lineage>
</organism>
<name>A0AAV9VL07_9PEZI</name>
<evidence type="ECO:0008006" key="4">
    <source>
        <dbReference type="Google" id="ProtNLM"/>
    </source>
</evidence>
<feature type="compositionally biased region" description="Polar residues" evidence="1">
    <location>
        <begin position="13"/>
        <end position="23"/>
    </location>
</feature>
<accession>A0AAV9VL07</accession>
<feature type="compositionally biased region" description="Basic residues" evidence="1">
    <location>
        <begin position="1"/>
        <end position="10"/>
    </location>
</feature>
<sequence>MRPKRTKKPVFVKTTSPNPTNMAPATKKRKAKAIDPLNPLRPSKKRIRSLRPRKDAIHPFTELPPEIQSRIMGFCDSKTLAAISLVNNYYRELSLRVMWETQPVETYIKNFKQLDEHEDLRLAVRHLAIRKQSAPNKSRFSGVAKRLQTRFPKNYFPGLQELTVEYDMASSDSFISVINTVSKYQPKRLKTMNITITYRMSRRYLSTLDNKDPRQDGIIYPTGLTTVNVEFLYSSYKLAFDPLKAFDANSETVKTARVCFSRWHPHFSLKRCPKVTTLITKQDQCDVVCANELFTKFPNTQHLVINAPYCGIVWVPADRSRLMGRYVDWRIFSSVKSVEIIYSNGIRYGRNKIELRDGVISNITYLVKQWISDGFMPELKVVDVLVRRFEYPSREDITEHSFTLKIELKDMVRVVTTDRITRYQEETFSEQLKAKEAEKEREKGKLETEEIGNTVLAQPVSV</sequence>
<dbReference type="InterPro" id="IPR036047">
    <property type="entry name" value="F-box-like_dom_sf"/>
</dbReference>
<evidence type="ECO:0000256" key="1">
    <source>
        <dbReference type="SAM" id="MobiDB-lite"/>
    </source>
</evidence>
<evidence type="ECO:0000313" key="2">
    <source>
        <dbReference type="EMBL" id="KAK6362172.1"/>
    </source>
</evidence>
<comment type="caution">
    <text evidence="2">The sequence shown here is derived from an EMBL/GenBank/DDBJ whole genome shotgun (WGS) entry which is preliminary data.</text>
</comment>
<keyword evidence="3" id="KW-1185">Reference proteome</keyword>
<feature type="compositionally biased region" description="Basic and acidic residues" evidence="1">
    <location>
        <begin position="433"/>
        <end position="448"/>
    </location>
</feature>
<gene>
    <name evidence="2" type="ORF">TWF730_005868</name>
</gene>